<organism evidence="1 2">
    <name type="scientific">Cyclospora cayetanensis</name>
    <dbReference type="NCBI Taxonomy" id="88456"/>
    <lineage>
        <taxon>Eukaryota</taxon>
        <taxon>Sar</taxon>
        <taxon>Alveolata</taxon>
        <taxon>Apicomplexa</taxon>
        <taxon>Conoidasida</taxon>
        <taxon>Coccidia</taxon>
        <taxon>Eucoccidiorida</taxon>
        <taxon>Eimeriorina</taxon>
        <taxon>Eimeriidae</taxon>
        <taxon>Cyclospora</taxon>
    </lineage>
</organism>
<dbReference type="VEuPathDB" id="ToxoDB:LOC34618352"/>
<sequence>MAKWGSGAGGYPGRILLHNKRVTNCKIFGVFLSPFMHMYEISLYIIGISVNPKMFDSDFLQNGVQPFLDNKSYFITDIPLRYHGRRMLRSLAQPNIDSFTIDLNVPAILYIASPADESLPLEPTNDAPWTAHETHETMTLLSGVDASGRALEAKPLSIRFISLRTAGGVKCKVRHTAIPFIIFVEPHKEEAFSCDESDAEEDVVSLVGGPAFAECDATSEQPDGFDCFSGLNGKHMDRPFGTWKTKGGGVGESITVRFRHLVQLTHFRFKPLDDQLLWPSEVTLSYSGKLHTAHCYEFNRHNQGTYFSKEEGDEGSETFLMRHSNSLEHNTYKLRAPVITQYVKAEISQMYVNGMESGGSFEFLGSICTTQVRAKGISSLRKILIEASRVFGSSSFAPESTVCASGVFAGICKAEVQAECSLLVTVGGAKNTFSKDTKHYIEAAEHGPSDASYTLAKAPCEGKEEEQPSYFFTFGAQSAPEVRPSPHLRRSFSLHSHTEFPRDGSLMMAQPAECEMEQNMVCTMCGVALSYACFTKTGLNQTGWLRPARTIRAPNDQDSVAGSGVVFPSPSNYACQLGEGSATVEVTQRLIDFASVCKNATCGAEPTLLLSASVSYVGPLPGNSETEED</sequence>
<dbReference type="InParanoid" id="A0A1D3D1C8"/>
<evidence type="ECO:0000313" key="1">
    <source>
        <dbReference type="EMBL" id="OEH77247.1"/>
    </source>
</evidence>
<dbReference type="VEuPathDB" id="ToxoDB:cyc_01330"/>
<proteinExistence type="predicted"/>
<evidence type="ECO:0000313" key="2">
    <source>
        <dbReference type="Proteomes" id="UP000095192"/>
    </source>
</evidence>
<dbReference type="AlphaFoldDB" id="A0A1D3D1C8"/>
<name>A0A1D3D1C8_9EIME</name>
<comment type="caution">
    <text evidence="1">The sequence shown here is derived from an EMBL/GenBank/DDBJ whole genome shotgun (WGS) entry which is preliminary data.</text>
</comment>
<protein>
    <submittedName>
        <fullName evidence="1">PA14 domain-containing protein</fullName>
    </submittedName>
</protein>
<keyword evidence="2" id="KW-1185">Reference proteome</keyword>
<reference evidence="1 2" key="1">
    <citation type="journal article" date="2016" name="BMC Genomics">
        <title>Comparative genomics reveals Cyclospora cayetanensis possesses coccidia-like metabolism and invasion components but unique surface antigens.</title>
        <authorList>
            <person name="Liu S."/>
            <person name="Wang L."/>
            <person name="Zheng H."/>
            <person name="Xu Z."/>
            <person name="Roellig D.M."/>
            <person name="Li N."/>
            <person name="Frace M.A."/>
            <person name="Tang K."/>
            <person name="Arrowood M.J."/>
            <person name="Moss D.M."/>
            <person name="Zhang L."/>
            <person name="Feng Y."/>
            <person name="Xiao L."/>
        </authorList>
    </citation>
    <scope>NUCLEOTIDE SEQUENCE [LARGE SCALE GENOMIC DNA]</scope>
    <source>
        <strain evidence="1 2">CHN_HEN01</strain>
    </source>
</reference>
<dbReference type="Proteomes" id="UP000095192">
    <property type="component" value="Unassembled WGS sequence"/>
</dbReference>
<dbReference type="EMBL" id="JROU02001160">
    <property type="protein sequence ID" value="OEH77247.1"/>
    <property type="molecule type" value="Genomic_DNA"/>
</dbReference>
<gene>
    <name evidence="1" type="ORF">cyc_01330</name>
</gene>
<accession>A0A1D3D1C8</accession>
<dbReference type="Gene3D" id="2.170.130.20">
    <property type="entry name" value="LCCL-like domain"/>
    <property type="match status" value="1"/>
</dbReference>
<dbReference type="InterPro" id="IPR036609">
    <property type="entry name" value="LCCL_sf"/>
</dbReference>